<name>A0A1M6AJ42_9FLAO</name>
<dbReference type="Gene3D" id="3.40.50.300">
    <property type="entry name" value="P-loop containing nucleotide triphosphate hydrolases"/>
    <property type="match status" value="1"/>
</dbReference>
<dbReference type="PRINTS" id="PR01874">
    <property type="entry name" value="DNAREPAIRADA"/>
</dbReference>
<dbReference type="RefSeq" id="WP_073307790.1">
    <property type="nucleotide sequence ID" value="NZ_FQZI01000001.1"/>
</dbReference>
<dbReference type="SUPFAM" id="SSF52540">
    <property type="entry name" value="P-loop containing nucleoside triphosphate hydrolases"/>
    <property type="match status" value="1"/>
</dbReference>
<dbReference type="NCBIfam" id="TIGR00416">
    <property type="entry name" value="sms"/>
    <property type="match status" value="1"/>
</dbReference>
<comment type="similarity">
    <text evidence="11 13">Belongs to the RecA family. RadA subfamily.</text>
</comment>
<dbReference type="PROSITE" id="PS50162">
    <property type="entry name" value="RECA_2"/>
    <property type="match status" value="1"/>
</dbReference>
<feature type="domain" description="RecA family profile 1" evidence="14">
    <location>
        <begin position="69"/>
        <end position="215"/>
    </location>
</feature>
<keyword evidence="2 11" id="KW-0547">Nucleotide-binding</keyword>
<evidence type="ECO:0000256" key="11">
    <source>
        <dbReference type="HAMAP-Rule" id="MF_01498"/>
    </source>
</evidence>
<evidence type="ECO:0000256" key="7">
    <source>
        <dbReference type="ARBA" id="ARBA00022840"/>
    </source>
</evidence>
<dbReference type="EMBL" id="FQZI01000001">
    <property type="protein sequence ID" value="SHI36482.1"/>
    <property type="molecule type" value="Genomic_DNA"/>
</dbReference>
<dbReference type="CDD" id="cd01121">
    <property type="entry name" value="RadA_SMS_N"/>
    <property type="match status" value="1"/>
</dbReference>
<dbReference type="InterPro" id="IPR041166">
    <property type="entry name" value="Rubredoxin_2"/>
</dbReference>
<evidence type="ECO:0000256" key="6">
    <source>
        <dbReference type="ARBA" id="ARBA00022833"/>
    </source>
</evidence>
<dbReference type="InterPro" id="IPR004504">
    <property type="entry name" value="DNA_repair_RadA"/>
</dbReference>
<evidence type="ECO:0000256" key="1">
    <source>
        <dbReference type="ARBA" id="ARBA00022723"/>
    </source>
</evidence>
<dbReference type="STRING" id="415425.SAMN05444363_0241"/>
<organism evidence="15 16">
    <name type="scientific">Flavobacterium terrae</name>
    <dbReference type="NCBI Taxonomy" id="415425"/>
    <lineage>
        <taxon>Bacteria</taxon>
        <taxon>Pseudomonadati</taxon>
        <taxon>Bacteroidota</taxon>
        <taxon>Flavobacteriia</taxon>
        <taxon>Flavobacteriales</taxon>
        <taxon>Flavobacteriaceae</taxon>
        <taxon>Flavobacterium</taxon>
    </lineage>
</organism>
<dbReference type="OrthoDB" id="9803906at2"/>
<protein>
    <recommendedName>
        <fullName evidence="11 12">DNA repair protein RadA</fullName>
    </recommendedName>
</protein>
<evidence type="ECO:0000256" key="10">
    <source>
        <dbReference type="ARBA" id="ARBA00023204"/>
    </source>
</evidence>
<dbReference type="GO" id="GO:0003684">
    <property type="term" value="F:damaged DNA binding"/>
    <property type="evidence" value="ECO:0007669"/>
    <property type="project" value="InterPro"/>
</dbReference>
<evidence type="ECO:0000313" key="15">
    <source>
        <dbReference type="EMBL" id="SHI36482.1"/>
    </source>
</evidence>
<dbReference type="AlphaFoldDB" id="A0A1M6AJ42"/>
<dbReference type="Proteomes" id="UP000184488">
    <property type="component" value="Unassembled WGS sequence"/>
</dbReference>
<evidence type="ECO:0000313" key="16">
    <source>
        <dbReference type="Proteomes" id="UP000184488"/>
    </source>
</evidence>
<dbReference type="GO" id="GO:0005524">
    <property type="term" value="F:ATP binding"/>
    <property type="evidence" value="ECO:0007669"/>
    <property type="project" value="UniProtKB-UniRule"/>
</dbReference>
<dbReference type="GO" id="GO:0008270">
    <property type="term" value="F:zinc ion binding"/>
    <property type="evidence" value="ECO:0007669"/>
    <property type="project" value="UniProtKB-KW"/>
</dbReference>
<feature type="region of interest" description="Lon-protease-like" evidence="11">
    <location>
        <begin position="351"/>
        <end position="453"/>
    </location>
</feature>
<keyword evidence="7 11" id="KW-0067">ATP-binding</keyword>
<evidence type="ECO:0000259" key="14">
    <source>
        <dbReference type="PROSITE" id="PS50162"/>
    </source>
</evidence>
<dbReference type="InterPro" id="IPR027417">
    <property type="entry name" value="P-loop_NTPase"/>
</dbReference>
<keyword evidence="8 11" id="KW-0346">Stress response</keyword>
<sequence length="453" mass="49944">MAKIKTSFFCQSCGTQFAKWQGQCTACKEWNTIVEEIIQKEEKTAWKSEPSAVKKAAKPLRIHEIDSTEEIRINTTDDELNRVLGGGLVPGSLTLLGGEPGIGKSTLLLQISLKLPYKTLYVSGEESQKQIKMRAERITPDGDNCYILTETKTQNIFRQIEEIEPEIVIIDSIQTLQTDYIESSAGSISQIRECTAELIKFAKETNTPVILIGHITKDGNIAGPKILEHMVDTVLQFEGDRNHVYRILRSLKNRFGSTAELGIYEMQGSGLREVSNPSEILISHKEEELSGTAIATTLEGMRPLMIEIQALVSTAVYGTPQRSTTGYNAKRLNMILAVLEKRAGFRLGAKDVFLNVTGGISVDDPAIDLAVVAAILSSNEDIPVGKDFCFAGEVGLSGEIRPVNRIEQRIQEAEKLGFSTVFISKYNKISTKFPGIKVVLVSKIEEVVSELFG</sequence>
<evidence type="ECO:0000256" key="5">
    <source>
        <dbReference type="ARBA" id="ARBA00022801"/>
    </source>
</evidence>
<evidence type="ECO:0000256" key="8">
    <source>
        <dbReference type="ARBA" id="ARBA00023016"/>
    </source>
</evidence>
<dbReference type="GO" id="GO:0016787">
    <property type="term" value="F:hydrolase activity"/>
    <property type="evidence" value="ECO:0007669"/>
    <property type="project" value="UniProtKB-KW"/>
</dbReference>
<dbReference type="HAMAP" id="MF_01498">
    <property type="entry name" value="RadA_bact"/>
    <property type="match status" value="1"/>
</dbReference>
<dbReference type="InterPro" id="IPR020568">
    <property type="entry name" value="Ribosomal_Su5_D2-typ_SF"/>
</dbReference>
<proteinExistence type="inferred from homology"/>
<dbReference type="GO" id="GO:0140664">
    <property type="term" value="F:ATP-dependent DNA damage sensor activity"/>
    <property type="evidence" value="ECO:0007669"/>
    <property type="project" value="InterPro"/>
</dbReference>
<accession>A0A1M6AJ42</accession>
<dbReference type="InterPro" id="IPR020588">
    <property type="entry name" value="RecA_ATP-bd"/>
</dbReference>
<keyword evidence="10 11" id="KW-0234">DNA repair</keyword>
<keyword evidence="5" id="KW-0378">Hydrolase</keyword>
<keyword evidence="3 11" id="KW-0227">DNA damage</keyword>
<comment type="function">
    <text evidence="13">DNA-dependent ATPase involved in processing of recombination intermediates, plays a role in repairing DNA breaks. Stimulates the branch migration of RecA-mediated strand transfer reactions, allowing the 3' invading strand to extend heteroduplex DNA faster. Binds ssDNA in the presence of ADP but not other nucleotides, has ATPase activity that is stimulated by ssDNA and various branched DNA structures, but inhibited by SSB. Does not have RecA's homology-searching function.</text>
</comment>
<evidence type="ECO:0000256" key="12">
    <source>
        <dbReference type="NCBIfam" id="TIGR00416"/>
    </source>
</evidence>
<evidence type="ECO:0000256" key="3">
    <source>
        <dbReference type="ARBA" id="ARBA00022763"/>
    </source>
</evidence>
<evidence type="ECO:0000256" key="9">
    <source>
        <dbReference type="ARBA" id="ARBA00023125"/>
    </source>
</evidence>
<keyword evidence="6 13" id="KW-0862">Zinc</keyword>
<dbReference type="InterPro" id="IPR014721">
    <property type="entry name" value="Ribsml_uS5_D2-typ_fold_subgr"/>
</dbReference>
<keyword evidence="4 13" id="KW-0863">Zinc-finger</keyword>
<dbReference type="Pfam" id="PF13481">
    <property type="entry name" value="AAA_25"/>
    <property type="match status" value="1"/>
</dbReference>
<dbReference type="GO" id="GO:0000725">
    <property type="term" value="P:recombinational repair"/>
    <property type="evidence" value="ECO:0007669"/>
    <property type="project" value="UniProtKB-UniRule"/>
</dbReference>
<evidence type="ECO:0000256" key="4">
    <source>
        <dbReference type="ARBA" id="ARBA00022771"/>
    </source>
</evidence>
<feature type="binding site" evidence="11">
    <location>
        <begin position="98"/>
        <end position="105"/>
    </location>
    <ligand>
        <name>ATP</name>
        <dbReference type="ChEBI" id="CHEBI:30616"/>
    </ligand>
</feature>
<comment type="function">
    <text evidence="11">Plays a role in repairing double-strand DNA breaks, probably involving stabilizing or processing branched DNA or blocked replication forks.</text>
</comment>
<dbReference type="InterPro" id="IPR003593">
    <property type="entry name" value="AAA+_ATPase"/>
</dbReference>
<dbReference type="PANTHER" id="PTHR32472:SF10">
    <property type="entry name" value="DNA REPAIR PROTEIN RADA-LIKE PROTEIN"/>
    <property type="match status" value="1"/>
</dbReference>
<keyword evidence="1 11" id="KW-0479">Metal-binding</keyword>
<feature type="short sequence motif" description="RadA KNRFG motif" evidence="11">
    <location>
        <begin position="252"/>
        <end position="256"/>
    </location>
</feature>
<dbReference type="GO" id="GO:0005829">
    <property type="term" value="C:cytosol"/>
    <property type="evidence" value="ECO:0007669"/>
    <property type="project" value="TreeGrafter"/>
</dbReference>
<gene>
    <name evidence="11" type="primary">radA</name>
    <name evidence="15" type="ORF">SAMN05444363_0241</name>
</gene>
<comment type="domain">
    <text evidence="11">The middle region has homology to RecA with ATPase motifs including the RadA KNRFG motif, while the C-terminus is homologous to Lon protease.</text>
</comment>
<dbReference type="Gene3D" id="3.30.230.10">
    <property type="match status" value="1"/>
</dbReference>
<keyword evidence="9 11" id="KW-0238">DNA-binding</keyword>
<evidence type="ECO:0000256" key="2">
    <source>
        <dbReference type="ARBA" id="ARBA00022741"/>
    </source>
</evidence>
<dbReference type="PANTHER" id="PTHR32472">
    <property type="entry name" value="DNA REPAIR PROTEIN RADA"/>
    <property type="match status" value="1"/>
</dbReference>
<evidence type="ECO:0000256" key="13">
    <source>
        <dbReference type="RuleBase" id="RU003555"/>
    </source>
</evidence>
<dbReference type="Pfam" id="PF13541">
    <property type="entry name" value="ChlI"/>
    <property type="match status" value="1"/>
</dbReference>
<dbReference type="SMART" id="SM00382">
    <property type="entry name" value="AAA"/>
    <property type="match status" value="1"/>
</dbReference>
<dbReference type="SUPFAM" id="SSF54211">
    <property type="entry name" value="Ribosomal protein S5 domain 2-like"/>
    <property type="match status" value="1"/>
</dbReference>
<dbReference type="Pfam" id="PF18073">
    <property type="entry name" value="Zn_ribbon_LapB"/>
    <property type="match status" value="1"/>
</dbReference>
<dbReference type="FunFam" id="3.40.50.300:FF:000050">
    <property type="entry name" value="DNA repair protein RadA"/>
    <property type="match status" value="1"/>
</dbReference>
<keyword evidence="16" id="KW-1185">Reference proteome</keyword>
<reference evidence="16" key="1">
    <citation type="submission" date="2016-11" db="EMBL/GenBank/DDBJ databases">
        <authorList>
            <person name="Varghese N."/>
            <person name="Submissions S."/>
        </authorList>
    </citation>
    <scope>NUCLEOTIDE SEQUENCE [LARGE SCALE GENOMIC DNA]</scope>
    <source>
        <strain evidence="16">DSM 18829</strain>
    </source>
</reference>